<organism evidence="6 7">
    <name type="scientific">Planktomarina temperata RCA23</name>
    <dbReference type="NCBI Taxonomy" id="666509"/>
    <lineage>
        <taxon>Bacteria</taxon>
        <taxon>Pseudomonadati</taxon>
        <taxon>Pseudomonadota</taxon>
        <taxon>Alphaproteobacteria</taxon>
        <taxon>Rhodobacterales</taxon>
        <taxon>Paracoccaceae</taxon>
        <taxon>Planktomarina</taxon>
    </lineage>
</organism>
<dbReference type="SMART" id="SM00342">
    <property type="entry name" value="HTH_ARAC"/>
    <property type="match status" value="1"/>
</dbReference>
<gene>
    <name evidence="6" type="ORF">RCA23_c12090</name>
</gene>
<dbReference type="GO" id="GO:0003700">
    <property type="term" value="F:DNA-binding transcription factor activity"/>
    <property type="evidence" value="ECO:0007669"/>
    <property type="project" value="InterPro"/>
</dbReference>
<keyword evidence="3" id="KW-0804">Transcription</keyword>
<keyword evidence="4" id="KW-0472">Membrane</keyword>
<keyword evidence="7" id="KW-1185">Reference proteome</keyword>
<dbReference type="Gene3D" id="1.10.10.60">
    <property type="entry name" value="Homeodomain-like"/>
    <property type="match status" value="1"/>
</dbReference>
<evidence type="ECO:0000259" key="5">
    <source>
        <dbReference type="PROSITE" id="PS01124"/>
    </source>
</evidence>
<keyword evidence="2" id="KW-0238">DNA-binding</keyword>
<feature type="domain" description="HTH araC/xylS-type" evidence="5">
    <location>
        <begin position="200"/>
        <end position="298"/>
    </location>
</feature>
<evidence type="ECO:0000256" key="2">
    <source>
        <dbReference type="ARBA" id="ARBA00023125"/>
    </source>
</evidence>
<dbReference type="InterPro" id="IPR050204">
    <property type="entry name" value="AraC_XylS_family_regulators"/>
</dbReference>
<dbReference type="Pfam" id="PF12833">
    <property type="entry name" value="HTH_18"/>
    <property type="match status" value="1"/>
</dbReference>
<dbReference type="PANTHER" id="PTHR46796">
    <property type="entry name" value="HTH-TYPE TRANSCRIPTIONAL ACTIVATOR RHAS-RELATED"/>
    <property type="match status" value="1"/>
</dbReference>
<evidence type="ECO:0000256" key="4">
    <source>
        <dbReference type="SAM" id="Phobius"/>
    </source>
</evidence>
<accession>A0AAN0VI39</accession>
<keyword evidence="4" id="KW-0812">Transmembrane</keyword>
<evidence type="ECO:0000313" key="7">
    <source>
        <dbReference type="Proteomes" id="UP000028680"/>
    </source>
</evidence>
<name>A0AAN0VI39_9RHOB</name>
<dbReference type="PROSITE" id="PS01124">
    <property type="entry name" value="HTH_ARAC_FAMILY_2"/>
    <property type="match status" value="1"/>
</dbReference>
<proteinExistence type="predicted"/>
<evidence type="ECO:0000256" key="3">
    <source>
        <dbReference type="ARBA" id="ARBA00023163"/>
    </source>
</evidence>
<protein>
    <submittedName>
        <fullName evidence="6">HTH-type transcriptional regulator, AraC family</fullName>
    </submittedName>
</protein>
<dbReference type="AlphaFoldDB" id="A0AAN0VI39"/>
<keyword evidence="1" id="KW-0805">Transcription regulation</keyword>
<keyword evidence="4" id="KW-1133">Transmembrane helix</keyword>
<dbReference type="SUPFAM" id="SSF46689">
    <property type="entry name" value="Homeodomain-like"/>
    <property type="match status" value="2"/>
</dbReference>
<dbReference type="InterPro" id="IPR018060">
    <property type="entry name" value="HTH_AraC"/>
</dbReference>
<dbReference type="EMBL" id="CP003984">
    <property type="protein sequence ID" value="AII86756.1"/>
    <property type="molecule type" value="Genomic_DNA"/>
</dbReference>
<sequence>MGYSSLTSLLLSIVCLYCYVMLMSEALRIRSGSFGRVALLDMDRNLVRHAHPHCHVLLKVDGADTQFLVGETVAHLTDESAVLVNAWTPHAYVHKPDQPRCLILALYIEPIWLAEFRKNWASSGDTGFFASATGAITLNIRKLSMALATSMIHAPTDVVEHEKLLGDLMIAVIERFTEWRSVGAGLREASRVQSVDWRVRKAIAMIRREPGEVDNIERLAAEAGMSRANFFRVFEASTGVSPRVFLNVVRLEQAIFGTVNGDMSFGQMSDKLGFSTQAHFTRFFRDHAGVAPSQFRSIARIGDIGEAFHL</sequence>
<evidence type="ECO:0000256" key="1">
    <source>
        <dbReference type="ARBA" id="ARBA00023015"/>
    </source>
</evidence>
<dbReference type="GO" id="GO:0043565">
    <property type="term" value="F:sequence-specific DNA binding"/>
    <property type="evidence" value="ECO:0007669"/>
    <property type="project" value="InterPro"/>
</dbReference>
<evidence type="ECO:0000313" key="6">
    <source>
        <dbReference type="EMBL" id="AII86756.1"/>
    </source>
</evidence>
<dbReference type="Proteomes" id="UP000028680">
    <property type="component" value="Chromosome"/>
</dbReference>
<feature type="transmembrane region" description="Helical" evidence="4">
    <location>
        <begin position="6"/>
        <end position="27"/>
    </location>
</feature>
<dbReference type="PANTHER" id="PTHR46796:SF2">
    <property type="entry name" value="TRANSCRIPTIONAL REGULATORY PROTEIN"/>
    <property type="match status" value="1"/>
</dbReference>
<dbReference type="KEGG" id="ptp:RCA23_c12090"/>
<reference evidence="6 7" key="1">
    <citation type="journal article" date="2014" name="ISME J.">
        <title>Adaptation of an abundant Roseobacter RCA organism to pelagic systems revealed by genomic and transcriptomic analyses.</title>
        <authorList>
            <person name="Voget S."/>
            <person name="Wemheuer B."/>
            <person name="Brinkhoff T."/>
            <person name="Vollmers J."/>
            <person name="Dietrich S."/>
            <person name="Giebel H.A."/>
            <person name="Beardsley C."/>
            <person name="Sardemann C."/>
            <person name="Bakenhus I."/>
            <person name="Billerbeck S."/>
            <person name="Daniel R."/>
            <person name="Simon M."/>
        </authorList>
    </citation>
    <scope>NUCLEOTIDE SEQUENCE [LARGE SCALE GENOMIC DNA]</scope>
    <source>
        <strain evidence="6 7">RCA23</strain>
    </source>
</reference>
<dbReference type="InterPro" id="IPR009057">
    <property type="entry name" value="Homeodomain-like_sf"/>
</dbReference>